<comment type="caution">
    <text evidence="2">The sequence shown here is derived from an EMBL/GenBank/DDBJ whole genome shotgun (WGS) entry which is preliminary data.</text>
</comment>
<dbReference type="Proteomes" id="UP001597387">
    <property type="component" value="Unassembled WGS sequence"/>
</dbReference>
<evidence type="ECO:0000313" key="3">
    <source>
        <dbReference type="Proteomes" id="UP001597387"/>
    </source>
</evidence>
<dbReference type="Pfam" id="PF19413">
    <property type="entry name" value="YaiO"/>
    <property type="match status" value="1"/>
</dbReference>
<sequence>MRVLSTLPVYILISLLLLFCSTLRAQDSDELFREARTAAFEKKNYPLAIQLSKEALSKSPDYKDIRIFLGRVYTWSDKPDSARAEFKTVLKQEQGHEDASLAYASLEFWNDQYNQALQLTNDGLQFHPESKDLLLLKAKILNNLNRYKEADKVVTLILRTDPKNTAARAISQRIRENSSKNKFGLSYDFVHFDEQFSDPWQLVSFDYGRQTRLGSVSARINYANRFKSEGLQFEVDAYPKLSPMFYTYVSGGYSADGIFPNYRAGFSLYANLPASFEADAGFRLLRFDDNTWIYTLALGKYYKNYWFNFRAYLTPAESSLSHSYSLNVRYYLGGADDYIRFAAGTGLSPDVSTNTVLIGGVGENGEPGSMLVTDVNRLKSNNLTLGFTHSFKALNVLSLNLSWVNQEYQKNIFGNQTTAALSYQRRF</sequence>
<protein>
    <submittedName>
        <fullName evidence="2">YaiO family outer membrane beta-barrel protein</fullName>
    </submittedName>
</protein>
<keyword evidence="3" id="KW-1185">Reference proteome</keyword>
<accession>A0ABW4ZNS4</accession>
<evidence type="ECO:0000313" key="2">
    <source>
        <dbReference type="EMBL" id="MFD2163496.1"/>
    </source>
</evidence>
<reference evidence="3" key="1">
    <citation type="journal article" date="2019" name="Int. J. Syst. Evol. Microbiol.">
        <title>The Global Catalogue of Microorganisms (GCM) 10K type strain sequencing project: providing services to taxonomists for standard genome sequencing and annotation.</title>
        <authorList>
            <consortium name="The Broad Institute Genomics Platform"/>
            <consortium name="The Broad Institute Genome Sequencing Center for Infectious Disease"/>
            <person name="Wu L."/>
            <person name="Ma J."/>
        </authorList>
    </citation>
    <scope>NUCLEOTIDE SEQUENCE [LARGE SCALE GENOMIC DNA]</scope>
    <source>
        <strain evidence="3">KCTC 42217</strain>
    </source>
</reference>
<name>A0ABW4ZNS4_9SPHI</name>
<evidence type="ECO:0000259" key="1">
    <source>
        <dbReference type="Pfam" id="PF19413"/>
    </source>
</evidence>
<proteinExistence type="predicted"/>
<dbReference type="NCBIfam" id="TIGR04390">
    <property type="entry name" value="OMP_YaiO_dom"/>
    <property type="match status" value="1"/>
</dbReference>
<dbReference type="Gene3D" id="1.25.40.10">
    <property type="entry name" value="Tetratricopeptide repeat domain"/>
    <property type="match status" value="1"/>
</dbReference>
<dbReference type="InterPro" id="IPR011990">
    <property type="entry name" value="TPR-like_helical_dom_sf"/>
</dbReference>
<dbReference type="Pfam" id="PF14559">
    <property type="entry name" value="TPR_19"/>
    <property type="match status" value="2"/>
</dbReference>
<dbReference type="SUPFAM" id="SSF48452">
    <property type="entry name" value="TPR-like"/>
    <property type="match status" value="1"/>
</dbReference>
<dbReference type="EMBL" id="JBHUHZ010000002">
    <property type="protein sequence ID" value="MFD2163496.1"/>
    <property type="molecule type" value="Genomic_DNA"/>
</dbReference>
<dbReference type="InterPro" id="IPR030887">
    <property type="entry name" value="Beta-barrel_YaiO"/>
</dbReference>
<organism evidence="2 3">
    <name type="scientific">Paradesertivirga mongoliensis</name>
    <dbReference type="NCBI Taxonomy" id="2100740"/>
    <lineage>
        <taxon>Bacteria</taxon>
        <taxon>Pseudomonadati</taxon>
        <taxon>Bacteroidota</taxon>
        <taxon>Sphingobacteriia</taxon>
        <taxon>Sphingobacteriales</taxon>
        <taxon>Sphingobacteriaceae</taxon>
        <taxon>Paradesertivirga</taxon>
    </lineage>
</organism>
<feature type="domain" description="YaiO beta-barrel" evidence="1">
    <location>
        <begin position="180"/>
        <end position="350"/>
    </location>
</feature>
<dbReference type="RefSeq" id="WP_255900778.1">
    <property type="nucleotide sequence ID" value="NZ_JAFMZO010000002.1"/>
</dbReference>
<gene>
    <name evidence="2" type="ORF">ACFSJU_13895</name>
</gene>